<dbReference type="Gene3D" id="1.10.357.10">
    <property type="entry name" value="Tetracycline Repressor, domain 2"/>
    <property type="match status" value="1"/>
</dbReference>
<comment type="caution">
    <text evidence="6">The sequence shown here is derived from an EMBL/GenBank/DDBJ whole genome shotgun (WGS) entry which is preliminary data.</text>
</comment>
<evidence type="ECO:0000313" key="6">
    <source>
        <dbReference type="EMBL" id="MBB5081714.1"/>
    </source>
</evidence>
<feature type="domain" description="HTH tetR-type" evidence="5">
    <location>
        <begin position="10"/>
        <end position="70"/>
    </location>
</feature>
<dbReference type="AlphaFoldDB" id="A0A7W8EJJ2"/>
<dbReference type="SUPFAM" id="SSF46689">
    <property type="entry name" value="Homeodomain-like"/>
    <property type="match status" value="1"/>
</dbReference>
<dbReference type="EMBL" id="JACHIN010000011">
    <property type="protein sequence ID" value="MBB5081714.1"/>
    <property type="molecule type" value="Genomic_DNA"/>
</dbReference>
<evidence type="ECO:0000256" key="2">
    <source>
        <dbReference type="ARBA" id="ARBA00023125"/>
    </source>
</evidence>
<keyword evidence="2 4" id="KW-0238">DNA-binding</keyword>
<dbReference type="PANTHER" id="PTHR30055">
    <property type="entry name" value="HTH-TYPE TRANSCRIPTIONAL REGULATOR RUTR"/>
    <property type="match status" value="1"/>
</dbReference>
<organism evidence="6 7">
    <name type="scientific">Nonomuraea endophytica</name>
    <dbReference type="NCBI Taxonomy" id="714136"/>
    <lineage>
        <taxon>Bacteria</taxon>
        <taxon>Bacillati</taxon>
        <taxon>Actinomycetota</taxon>
        <taxon>Actinomycetes</taxon>
        <taxon>Streptosporangiales</taxon>
        <taxon>Streptosporangiaceae</taxon>
        <taxon>Nonomuraea</taxon>
    </lineage>
</organism>
<keyword evidence="7" id="KW-1185">Reference proteome</keyword>
<dbReference type="InterPro" id="IPR009057">
    <property type="entry name" value="Homeodomain-like_sf"/>
</dbReference>
<evidence type="ECO:0000256" key="3">
    <source>
        <dbReference type="ARBA" id="ARBA00023163"/>
    </source>
</evidence>
<dbReference type="Gene3D" id="1.10.10.60">
    <property type="entry name" value="Homeodomain-like"/>
    <property type="match status" value="1"/>
</dbReference>
<evidence type="ECO:0000259" key="5">
    <source>
        <dbReference type="PROSITE" id="PS50977"/>
    </source>
</evidence>
<evidence type="ECO:0000256" key="1">
    <source>
        <dbReference type="ARBA" id="ARBA00023015"/>
    </source>
</evidence>
<gene>
    <name evidence="6" type="ORF">HNR40_007209</name>
</gene>
<sequence length="204" mass="21987">MPRTSARGGPQTRAKISQVATRLFLERGFDTVTVTEVAREAGVSAVTVFKHFPRKEDLLLDRQVDAVELLRSAVRERAPGTGVLQSLGDMAFGLLEERHALSGLKDGSVPFFRTVVASPALVARAREIAFDLQETLAGELEHDPAFDGDGPLLAAFFVAGYSTVLVETARRMVAGEAADTVADDHRARLERLFDALGSGVVPRS</sequence>
<reference evidence="6 7" key="1">
    <citation type="submission" date="2020-08" db="EMBL/GenBank/DDBJ databases">
        <title>Genomic Encyclopedia of Type Strains, Phase IV (KMG-IV): sequencing the most valuable type-strain genomes for metagenomic binning, comparative biology and taxonomic classification.</title>
        <authorList>
            <person name="Goeker M."/>
        </authorList>
    </citation>
    <scope>NUCLEOTIDE SEQUENCE [LARGE SCALE GENOMIC DNA]</scope>
    <source>
        <strain evidence="6 7">DSM 45385</strain>
    </source>
</reference>
<feature type="DNA-binding region" description="H-T-H motif" evidence="4">
    <location>
        <begin position="33"/>
        <end position="52"/>
    </location>
</feature>
<dbReference type="GO" id="GO:0003700">
    <property type="term" value="F:DNA-binding transcription factor activity"/>
    <property type="evidence" value="ECO:0007669"/>
    <property type="project" value="TreeGrafter"/>
</dbReference>
<dbReference type="GO" id="GO:0000976">
    <property type="term" value="F:transcription cis-regulatory region binding"/>
    <property type="evidence" value="ECO:0007669"/>
    <property type="project" value="TreeGrafter"/>
</dbReference>
<keyword evidence="1" id="KW-0805">Transcription regulation</keyword>
<protein>
    <submittedName>
        <fullName evidence="6">AcrR family transcriptional regulator</fullName>
    </submittedName>
</protein>
<dbReference type="PANTHER" id="PTHR30055:SF234">
    <property type="entry name" value="HTH-TYPE TRANSCRIPTIONAL REGULATOR BETI"/>
    <property type="match status" value="1"/>
</dbReference>
<dbReference type="PRINTS" id="PR00455">
    <property type="entry name" value="HTHTETR"/>
</dbReference>
<dbReference type="Pfam" id="PF00440">
    <property type="entry name" value="TetR_N"/>
    <property type="match status" value="1"/>
</dbReference>
<evidence type="ECO:0000313" key="7">
    <source>
        <dbReference type="Proteomes" id="UP000568380"/>
    </source>
</evidence>
<dbReference type="PROSITE" id="PS50977">
    <property type="entry name" value="HTH_TETR_2"/>
    <property type="match status" value="1"/>
</dbReference>
<proteinExistence type="predicted"/>
<dbReference type="InterPro" id="IPR050109">
    <property type="entry name" value="HTH-type_TetR-like_transc_reg"/>
</dbReference>
<name>A0A7W8EJJ2_9ACTN</name>
<dbReference type="InterPro" id="IPR001647">
    <property type="entry name" value="HTH_TetR"/>
</dbReference>
<dbReference type="RefSeq" id="WP_184969298.1">
    <property type="nucleotide sequence ID" value="NZ_JACHIN010000011.1"/>
</dbReference>
<evidence type="ECO:0000256" key="4">
    <source>
        <dbReference type="PROSITE-ProRule" id="PRU00335"/>
    </source>
</evidence>
<accession>A0A7W8EJJ2</accession>
<dbReference type="Proteomes" id="UP000568380">
    <property type="component" value="Unassembled WGS sequence"/>
</dbReference>
<keyword evidence="3" id="KW-0804">Transcription</keyword>